<dbReference type="OrthoDB" id="9799347at2"/>
<dbReference type="PANTHER" id="PTHR42852">
    <property type="entry name" value="THIOL:DISULFIDE INTERCHANGE PROTEIN DSBE"/>
    <property type="match status" value="1"/>
</dbReference>
<comment type="similarity">
    <text evidence="2">Belongs to the thioredoxin family. DsbE subfamily.</text>
</comment>
<keyword evidence="6" id="KW-1133">Transmembrane helix</keyword>
<feature type="domain" description="Thioredoxin" evidence="7">
    <location>
        <begin position="46"/>
        <end position="189"/>
    </location>
</feature>
<dbReference type="InterPro" id="IPR004799">
    <property type="entry name" value="Periplasmic_diS_OxRdtase_DsbE"/>
</dbReference>
<dbReference type="PROSITE" id="PS51352">
    <property type="entry name" value="THIOREDOXIN_2"/>
    <property type="match status" value="1"/>
</dbReference>
<dbReference type="SUPFAM" id="SSF52833">
    <property type="entry name" value="Thioredoxin-like"/>
    <property type="match status" value="1"/>
</dbReference>
<accession>A0A4D7B3V0</accession>
<dbReference type="RefSeq" id="WP_136960171.1">
    <property type="nucleotide sequence ID" value="NZ_CP039690.1"/>
</dbReference>
<dbReference type="AlphaFoldDB" id="A0A4D7B3V0"/>
<evidence type="ECO:0000256" key="2">
    <source>
        <dbReference type="ARBA" id="ARBA00007758"/>
    </source>
</evidence>
<keyword evidence="5" id="KW-0676">Redox-active center</keyword>
<dbReference type="PANTHER" id="PTHR42852:SF6">
    <property type="entry name" value="THIOL:DISULFIDE INTERCHANGE PROTEIN DSBE"/>
    <property type="match status" value="1"/>
</dbReference>
<dbReference type="KEGG" id="pstg:E8M01_11105"/>
<dbReference type="Pfam" id="PF08534">
    <property type="entry name" value="Redoxin"/>
    <property type="match status" value="1"/>
</dbReference>
<dbReference type="InterPro" id="IPR013740">
    <property type="entry name" value="Redoxin"/>
</dbReference>
<keyword evidence="3" id="KW-0201">Cytochrome c-type biogenesis</keyword>
<keyword evidence="6" id="KW-0472">Membrane</keyword>
<dbReference type="GO" id="GO:0015036">
    <property type="term" value="F:disulfide oxidoreductase activity"/>
    <property type="evidence" value="ECO:0007669"/>
    <property type="project" value="InterPro"/>
</dbReference>
<name>A0A4D7B3V0_9HYPH</name>
<dbReference type="GO" id="GO:0030288">
    <property type="term" value="C:outer membrane-bounded periplasmic space"/>
    <property type="evidence" value="ECO:0007669"/>
    <property type="project" value="InterPro"/>
</dbReference>
<comment type="subcellular location">
    <subcellularLocation>
        <location evidence="1">Cell envelope</location>
    </subcellularLocation>
</comment>
<evidence type="ECO:0000256" key="1">
    <source>
        <dbReference type="ARBA" id="ARBA00004196"/>
    </source>
</evidence>
<evidence type="ECO:0000256" key="3">
    <source>
        <dbReference type="ARBA" id="ARBA00022748"/>
    </source>
</evidence>
<dbReference type="GO" id="GO:0017004">
    <property type="term" value="P:cytochrome complex assembly"/>
    <property type="evidence" value="ECO:0007669"/>
    <property type="project" value="UniProtKB-KW"/>
</dbReference>
<evidence type="ECO:0000256" key="6">
    <source>
        <dbReference type="SAM" id="Phobius"/>
    </source>
</evidence>
<keyword evidence="6" id="KW-0812">Transmembrane</keyword>
<dbReference type="EMBL" id="CP039690">
    <property type="protein sequence ID" value="QCI64720.1"/>
    <property type="molecule type" value="Genomic_DNA"/>
</dbReference>
<organism evidence="8 9">
    <name type="scientific">Phreatobacter stygius</name>
    <dbReference type="NCBI Taxonomy" id="1940610"/>
    <lineage>
        <taxon>Bacteria</taxon>
        <taxon>Pseudomonadati</taxon>
        <taxon>Pseudomonadota</taxon>
        <taxon>Alphaproteobacteria</taxon>
        <taxon>Hyphomicrobiales</taxon>
        <taxon>Phreatobacteraceae</taxon>
        <taxon>Phreatobacter</taxon>
    </lineage>
</organism>
<dbReference type="NCBIfam" id="TIGR00385">
    <property type="entry name" value="dsbE"/>
    <property type="match status" value="1"/>
</dbReference>
<keyword evidence="4" id="KW-1015">Disulfide bond</keyword>
<protein>
    <submittedName>
        <fullName evidence="8">DsbE family thiol:disulfide interchange protein</fullName>
    </submittedName>
</protein>
<keyword evidence="9" id="KW-1185">Reference proteome</keyword>
<dbReference type="Gene3D" id="3.40.30.10">
    <property type="entry name" value="Glutaredoxin"/>
    <property type="match status" value="1"/>
</dbReference>
<proteinExistence type="inferred from homology"/>
<dbReference type="CDD" id="cd03010">
    <property type="entry name" value="TlpA_like_DsbE"/>
    <property type="match status" value="1"/>
</dbReference>
<feature type="transmembrane region" description="Helical" evidence="6">
    <location>
        <begin position="16"/>
        <end position="36"/>
    </location>
</feature>
<dbReference type="Proteomes" id="UP000298781">
    <property type="component" value="Chromosome"/>
</dbReference>
<evidence type="ECO:0000313" key="8">
    <source>
        <dbReference type="EMBL" id="QCI64720.1"/>
    </source>
</evidence>
<evidence type="ECO:0000256" key="4">
    <source>
        <dbReference type="ARBA" id="ARBA00023157"/>
    </source>
</evidence>
<gene>
    <name evidence="8" type="ORF">E8M01_11105</name>
</gene>
<dbReference type="InterPro" id="IPR050553">
    <property type="entry name" value="Thioredoxin_ResA/DsbE_sf"/>
</dbReference>
<dbReference type="InterPro" id="IPR036249">
    <property type="entry name" value="Thioredoxin-like_sf"/>
</dbReference>
<evidence type="ECO:0000259" key="7">
    <source>
        <dbReference type="PROSITE" id="PS51352"/>
    </source>
</evidence>
<reference evidence="8 9" key="1">
    <citation type="submission" date="2019-04" db="EMBL/GenBank/DDBJ databases">
        <title>Phreatobacter aquaticus sp. nov.</title>
        <authorList>
            <person name="Choi A."/>
        </authorList>
    </citation>
    <scope>NUCLEOTIDE SEQUENCE [LARGE SCALE GENOMIC DNA]</scope>
    <source>
        <strain evidence="8 9">KCTC 52518</strain>
    </source>
</reference>
<evidence type="ECO:0000256" key="5">
    <source>
        <dbReference type="ARBA" id="ARBA00023284"/>
    </source>
</evidence>
<evidence type="ECO:0000313" key="9">
    <source>
        <dbReference type="Proteomes" id="UP000298781"/>
    </source>
</evidence>
<sequence>MTSETSAPIAPKRRSWLTLLPLAVFIGLAVLFMIGLQGDPQKLPSALIGKPAPTFALQPLDGIDRPGFSDADLKGQVTVVNVFASWCIPCHEEHPMLVELAKDTRIRMAGINQKDQPDNARRFLGRGGNPYQLVGVDPNGRAAIDWGVYGVPETFIVGRDGRILYKHVGPITPQSLASRIRPHIEAALAAR</sequence>
<dbReference type="InterPro" id="IPR013766">
    <property type="entry name" value="Thioredoxin_domain"/>
</dbReference>